<name>A0ABY5MM92_9HYPH</name>
<keyword evidence="2" id="KW-0472">Membrane</keyword>
<evidence type="ECO:0000256" key="2">
    <source>
        <dbReference type="SAM" id="Phobius"/>
    </source>
</evidence>
<dbReference type="RefSeq" id="WP_338531281.1">
    <property type="nucleotide sequence ID" value="NZ_CP030941.1"/>
</dbReference>
<feature type="transmembrane region" description="Helical" evidence="2">
    <location>
        <begin position="166"/>
        <end position="186"/>
    </location>
</feature>
<keyword evidence="2" id="KW-0812">Transmembrane</keyword>
<sequence>MRNATNAKPAGQVEPADEGSAAGPVASLADRAANTSKPQRDYRLLALDGLLANPAFKASERNKRFLRFIVEETVAGRADRIKAFTVAVDVFGRDASFDASTDPIVRIAAGQLRRSLHAYYRDEGRTDLVRIDIPLGGYVPVFKRTPSWRPFRSWTGLTAARYRGRMGLAVAGCAILAGVLGAYLHMGSLGSPAADARPVVVVDSTRAVDASASTLSISRKLTQALWRQLGDGRSRVVAVPEPEHYLQVVEAAARSADGAPVIKVLSEVHGRGEGLTIFWNVLDGRTNEAYGSGTLSTRSKLAADAEALVEAGASEISGLVRRILEERPG</sequence>
<gene>
    <name evidence="3" type="ORF">NTH_03589</name>
</gene>
<feature type="region of interest" description="Disordered" evidence="1">
    <location>
        <begin position="1"/>
        <end position="34"/>
    </location>
</feature>
<evidence type="ECO:0008006" key="5">
    <source>
        <dbReference type="Google" id="ProtNLM"/>
    </source>
</evidence>
<reference evidence="3 4" key="1">
    <citation type="submission" date="2018-07" db="EMBL/GenBank/DDBJ databases">
        <title>Genome sequence of Nitratireductor thuwali#1536.</title>
        <authorList>
            <person name="Michoud G."/>
            <person name="Merlino G."/>
            <person name="Sefrji F.O."/>
            <person name="Daffonchio D."/>
        </authorList>
    </citation>
    <scope>NUCLEOTIDE SEQUENCE [LARGE SCALE GENOMIC DNA]</scope>
    <source>
        <strain evidence="4">Nit1536</strain>
    </source>
</reference>
<evidence type="ECO:0000313" key="4">
    <source>
        <dbReference type="Proteomes" id="UP001342418"/>
    </source>
</evidence>
<evidence type="ECO:0000313" key="3">
    <source>
        <dbReference type="EMBL" id="UUP19099.1"/>
    </source>
</evidence>
<protein>
    <recommendedName>
        <fullName evidence="5">Anti-sigma factor</fullName>
    </recommendedName>
</protein>
<proteinExistence type="predicted"/>
<keyword evidence="4" id="KW-1185">Reference proteome</keyword>
<dbReference type="EMBL" id="CP030941">
    <property type="protein sequence ID" value="UUP19099.1"/>
    <property type="molecule type" value="Genomic_DNA"/>
</dbReference>
<organism evidence="3 4">
    <name type="scientific">Nitratireductor thuwali</name>
    <dbReference type="NCBI Taxonomy" id="2267699"/>
    <lineage>
        <taxon>Bacteria</taxon>
        <taxon>Pseudomonadati</taxon>
        <taxon>Pseudomonadota</taxon>
        <taxon>Alphaproteobacteria</taxon>
        <taxon>Hyphomicrobiales</taxon>
        <taxon>Phyllobacteriaceae</taxon>
        <taxon>Nitratireductor</taxon>
    </lineage>
</organism>
<accession>A0ABY5MM92</accession>
<dbReference type="Proteomes" id="UP001342418">
    <property type="component" value="Chromosome"/>
</dbReference>
<keyword evidence="2" id="KW-1133">Transmembrane helix</keyword>
<evidence type="ECO:0000256" key="1">
    <source>
        <dbReference type="SAM" id="MobiDB-lite"/>
    </source>
</evidence>